<evidence type="ECO:0000256" key="1">
    <source>
        <dbReference type="SAM" id="SignalP"/>
    </source>
</evidence>
<evidence type="ECO:0000313" key="3">
    <source>
        <dbReference type="Proteomes" id="UP000256326"/>
    </source>
</evidence>
<reference evidence="2 3" key="1">
    <citation type="journal article" date="2006" name="Int. J. Syst. Evol. Microbiol.">
        <title>Chryseobacterium hispanicum sp. nov., isolated from the drinking water distribution system of Sevilla, Spain.</title>
        <authorList>
            <person name="Gallego V."/>
            <person name="Garcia M.T."/>
            <person name="Ventosa A."/>
        </authorList>
    </citation>
    <scope>NUCLEOTIDE SEQUENCE [LARGE SCALE GENOMIC DNA]</scope>
    <source>
        <strain evidence="2 3">KCTC 22104</strain>
    </source>
</reference>
<proteinExistence type="predicted"/>
<feature type="signal peptide" evidence="1">
    <location>
        <begin position="1"/>
        <end position="40"/>
    </location>
</feature>
<keyword evidence="1" id="KW-0732">Signal</keyword>
<organism evidence="2 3">
    <name type="scientific">Epilithonimonas hispanica</name>
    <dbReference type="NCBI Taxonomy" id="358687"/>
    <lineage>
        <taxon>Bacteria</taxon>
        <taxon>Pseudomonadati</taxon>
        <taxon>Bacteroidota</taxon>
        <taxon>Flavobacteriia</taxon>
        <taxon>Flavobacteriales</taxon>
        <taxon>Weeksellaceae</taxon>
        <taxon>Chryseobacterium group</taxon>
        <taxon>Epilithonimonas</taxon>
    </lineage>
</organism>
<gene>
    <name evidence="2" type="ORF">DRF58_12310</name>
</gene>
<evidence type="ECO:0000313" key="2">
    <source>
        <dbReference type="EMBL" id="REC69249.1"/>
    </source>
</evidence>
<feature type="chain" id="PRO_5017793355" description="TonB C-terminal domain-containing protein" evidence="1">
    <location>
        <begin position="41"/>
        <end position="189"/>
    </location>
</feature>
<accession>A0A3D9CU45</accession>
<keyword evidence="3" id="KW-1185">Reference proteome</keyword>
<evidence type="ECO:0008006" key="4">
    <source>
        <dbReference type="Google" id="ProtNLM"/>
    </source>
</evidence>
<dbReference type="EMBL" id="QNUG01000027">
    <property type="protein sequence ID" value="REC69249.1"/>
    <property type="molecule type" value="Genomic_DNA"/>
</dbReference>
<sequence>MKDRFIPSNFSFIIFTKSNTMKSILFSLSLLIGSFSFAQANNDVEESMNIDIPMMDATASSVTYNVRGVYQIKDANCNPSDFKSLRFPGGTDAYIKALKEKLQQNVNWNTYTINGLFFVKMDITKDGVLSKVEAGPKVANSEPFLKDLKDAATKVNKTWIPAKCNGNPIDSKAILKIDFSSMTYDNAFN</sequence>
<comment type="caution">
    <text evidence="2">The sequence shown here is derived from an EMBL/GenBank/DDBJ whole genome shotgun (WGS) entry which is preliminary data.</text>
</comment>
<protein>
    <recommendedName>
        <fullName evidence="4">TonB C-terminal domain-containing protein</fullName>
    </recommendedName>
</protein>
<name>A0A3D9CU45_9FLAO</name>
<dbReference type="AlphaFoldDB" id="A0A3D9CU45"/>
<dbReference type="Proteomes" id="UP000256326">
    <property type="component" value="Unassembled WGS sequence"/>
</dbReference>